<dbReference type="InterPro" id="IPR001810">
    <property type="entry name" value="F-box_dom"/>
</dbReference>
<reference evidence="2 3" key="1">
    <citation type="submission" date="2016-11" db="EMBL/GenBank/DDBJ databases">
        <title>Draft Genome Assembly of Colletotrichum chlorophyti a pathogen of herbaceous plants.</title>
        <authorList>
            <person name="Gan P."/>
            <person name="Narusaka M."/>
            <person name="Tsushima A."/>
            <person name="Narusaka Y."/>
            <person name="Takano Y."/>
            <person name="Shirasu K."/>
        </authorList>
    </citation>
    <scope>NUCLEOTIDE SEQUENCE [LARGE SCALE GENOMIC DNA]</scope>
    <source>
        <strain evidence="2 3">NTL11</strain>
    </source>
</reference>
<sequence>MLSSPSSLLLSLPDEVLLQIVGHLTPPLDGLEIPFQAYTDPDGVVVSNRVALYRLAFVCRRLSDLAIPYLYRTVYLWGQSRLQSLLQTLLERPELGENMRILSYVSCLGTDHYPTDVLCPYKRTDWRRLVDASPRLPDRIKAFVRDAKDELEVAQIVFALILYSSPNLRTLHMRMPFAAGEYQKLKAILTPDIETAEGCPRVLSSLTRVMLEPMPDFPGAIFWPRRELPCLLRLPNLRSVELGSAVFRPAILEPGDGWGDDGSWKNVEEVRLTRSSMWGQGWHAICALCPNLKLLEMGPCGVAEQPADGEHNLNTALSLVVDTLETFSFEGILAGNFSQHVGGDGTLTVLPKMKTLRNVKLDIGILYGKPQQVGSIDIRHRLPTTLEVLDMAELWHDVEVDQLSIGEREEYERAMQKTLHQLLFESKASLPNLKEVTFRPNPFYDPLPIPEVLMCGLSDIDFKLVY</sequence>
<dbReference type="OrthoDB" id="4776990at2759"/>
<gene>
    <name evidence="2" type="ORF">CCHL11_02637</name>
</gene>
<proteinExistence type="predicted"/>
<evidence type="ECO:0000313" key="3">
    <source>
        <dbReference type="Proteomes" id="UP000186583"/>
    </source>
</evidence>
<feature type="domain" description="F-box" evidence="1">
    <location>
        <begin position="10"/>
        <end position="76"/>
    </location>
</feature>
<comment type="caution">
    <text evidence="2">The sequence shown here is derived from an EMBL/GenBank/DDBJ whole genome shotgun (WGS) entry which is preliminary data.</text>
</comment>
<name>A0A1Q8S8T4_9PEZI</name>
<keyword evidence="3" id="KW-1185">Reference proteome</keyword>
<dbReference type="AlphaFoldDB" id="A0A1Q8S8T4"/>
<dbReference type="Proteomes" id="UP000186583">
    <property type="component" value="Unassembled WGS sequence"/>
</dbReference>
<dbReference type="Pfam" id="PF12937">
    <property type="entry name" value="F-box-like"/>
    <property type="match status" value="1"/>
</dbReference>
<evidence type="ECO:0000259" key="1">
    <source>
        <dbReference type="Pfam" id="PF12937"/>
    </source>
</evidence>
<protein>
    <recommendedName>
        <fullName evidence="1">F-box domain-containing protein</fullName>
    </recommendedName>
</protein>
<evidence type="ECO:0000313" key="2">
    <source>
        <dbReference type="EMBL" id="OLN97822.1"/>
    </source>
</evidence>
<dbReference type="EMBL" id="MPGH01000002">
    <property type="protein sequence ID" value="OLN97822.1"/>
    <property type="molecule type" value="Genomic_DNA"/>
</dbReference>
<accession>A0A1Q8S8T4</accession>
<organism evidence="2 3">
    <name type="scientific">Colletotrichum chlorophyti</name>
    <dbReference type="NCBI Taxonomy" id="708187"/>
    <lineage>
        <taxon>Eukaryota</taxon>
        <taxon>Fungi</taxon>
        <taxon>Dikarya</taxon>
        <taxon>Ascomycota</taxon>
        <taxon>Pezizomycotina</taxon>
        <taxon>Sordariomycetes</taxon>
        <taxon>Hypocreomycetidae</taxon>
        <taxon>Glomerellales</taxon>
        <taxon>Glomerellaceae</taxon>
        <taxon>Colletotrichum</taxon>
    </lineage>
</organism>